<evidence type="ECO:0000259" key="7">
    <source>
        <dbReference type="Pfam" id="PF03944"/>
    </source>
</evidence>
<dbReference type="CDD" id="cd04085">
    <property type="entry name" value="delta_endotoxin_C"/>
    <property type="match status" value="1"/>
</dbReference>
<keyword evidence="3" id="KW-0749">Sporulation</keyword>
<dbReference type="PANTHER" id="PTHR37003:SF2">
    <property type="entry name" value="PESTICIDAL CRYSTAL PROTEIN N-TERMINAL DOMAIN-CONTAINING PROTEIN"/>
    <property type="match status" value="1"/>
</dbReference>
<evidence type="ECO:0000256" key="1">
    <source>
        <dbReference type="ARBA" id="ARBA00007819"/>
    </source>
</evidence>
<dbReference type="InterPro" id="IPR008979">
    <property type="entry name" value="Galactose-bd-like_sf"/>
</dbReference>
<dbReference type="AlphaFoldDB" id="A0A1C6ZWD1"/>
<dbReference type="Pfam" id="PF00555">
    <property type="entry name" value="Endotoxin_M"/>
    <property type="match status" value="1"/>
</dbReference>
<dbReference type="Gene3D" id="2.100.10.10">
    <property type="entry name" value="Pesticidal crystal protein, central domain"/>
    <property type="match status" value="1"/>
</dbReference>
<sequence>MNSYQNKNEYEILNASQNNFNMSNRYPRYPLTNNPQNSMKHTNYKDWLAMCENSQHYDVNPAEINSSSVSTALKILGTLVKFIEQIEGIGPVLTALSAILPVLWPPNTPTPERVWNDFMTNAGSLIDQSITNEVRNDANAQMAVVKENLYRYASSFNSWKGTPTNHPDYPKYLAAVIKEFGLVEAQLRSVAAYFSNRVGYELLLLPIYTQVANHHLLLIRDGLIFANEWSLARGGDDLYKEFHRYASMYISHGIKYYNEGLNTLKNRNVPWGTFNDYRREMTIQVLDIMHLFSSYDVRKYPADLKDTTILPQTELTREIYSALLDSPPNKPIAQLEESLTRDVHLFTWLKNVDFWTFNYNIYPDVRYLSANRIGFSYTNSSAIEPSGIYGSTTFGTVLTHQFPLSNVYRISTKDTTDNQVTNIDLNLINGTSALYNSRIEPVPNNLRTTFFGFSSNESRPNQPTIQDYTHILSYIKTDIIGGHRSRVSFAWTHRTVDPNNQILINNITQIPAVKSSLLNAPARVIKGPGHTGGDLVALLNNGTQAGTMQIQCKTGSFTETSRRYGIRMRYAANNAFTVSLSYTLQGGNPIGTTFVTERTFSRTNNIIPTDLKYEEFKYKEYHQIITMTSPQNTIVTINIRQLNPSSNDQLIIDRIEFIPITQSVLDYKEEQNLETAQAVVDNLFTN</sequence>
<reference evidence="9" key="1">
    <citation type="submission" date="2014-06" db="EMBL/GenBank/DDBJ databases">
        <title>Isolation of cry gene from Bacillus thuringiensis.</title>
        <authorList>
            <person name="Punwar B.S."/>
            <person name="Kaur S."/>
            <person name="Gaikwad K."/>
            <person name="Narula R.K."/>
        </authorList>
    </citation>
    <scope>NUCLEOTIDE SEQUENCE</scope>
    <source>
        <strain evidence="9">SK700</strain>
    </source>
</reference>
<accession>A0A1C6ZWD1</accession>
<dbReference type="SMR" id="A0A1C6ZWD1"/>
<dbReference type="GO" id="GO:0001907">
    <property type="term" value="P:symbiont-mediated killing of host cell"/>
    <property type="evidence" value="ECO:0007669"/>
    <property type="project" value="InterPro"/>
</dbReference>
<evidence type="ECO:0000259" key="6">
    <source>
        <dbReference type="Pfam" id="PF00555"/>
    </source>
</evidence>
<dbReference type="InterPro" id="IPR036716">
    <property type="entry name" value="Pest_crys_N_sf"/>
</dbReference>
<feature type="domain" description="Pesticidal crystal protein" evidence="7">
    <location>
        <begin position="507"/>
        <end position="661"/>
    </location>
</feature>
<dbReference type="EMBL" id="KM053254">
    <property type="protein sequence ID" value="AJW76684.1"/>
    <property type="molecule type" value="Genomic_DNA"/>
</dbReference>
<dbReference type="Pfam" id="PF03944">
    <property type="entry name" value="Endotoxin_C"/>
    <property type="match status" value="1"/>
</dbReference>
<evidence type="ECO:0000259" key="8">
    <source>
        <dbReference type="Pfam" id="PF03945"/>
    </source>
</evidence>
<dbReference type="InterPro" id="IPR005639">
    <property type="entry name" value="Pest_crys_dom_I"/>
</dbReference>
<dbReference type="SUPFAM" id="SSF49785">
    <property type="entry name" value="Galactose-binding domain-like"/>
    <property type="match status" value="1"/>
</dbReference>
<dbReference type="SUPFAM" id="SSF51096">
    <property type="entry name" value="delta-Endotoxin (insectocide), middle domain"/>
    <property type="match status" value="1"/>
</dbReference>
<dbReference type="Pfam" id="PF03945">
    <property type="entry name" value="Endotoxin_N"/>
    <property type="match status" value="1"/>
</dbReference>
<organism evidence="9">
    <name type="scientific">Bacillus thuringiensis</name>
    <dbReference type="NCBI Taxonomy" id="1428"/>
    <lineage>
        <taxon>Bacteria</taxon>
        <taxon>Bacillati</taxon>
        <taxon>Bacillota</taxon>
        <taxon>Bacilli</taxon>
        <taxon>Bacillales</taxon>
        <taxon>Bacillaceae</taxon>
        <taxon>Bacillus</taxon>
        <taxon>Bacillus cereus group</taxon>
    </lineage>
</organism>
<dbReference type="GO" id="GO:0030435">
    <property type="term" value="P:sporulation resulting in formation of a cellular spore"/>
    <property type="evidence" value="ECO:0007669"/>
    <property type="project" value="UniProtKB-KW"/>
</dbReference>
<proteinExistence type="inferred from homology"/>
<comment type="similarity">
    <text evidence="1">Belongs to the delta endotoxin family.</text>
</comment>
<protein>
    <recommendedName>
        <fullName evidence="5">Crystaline entomocidal protoxin</fullName>
    </recommendedName>
</protein>
<feature type="domain" description="Pesticidal crystal protein" evidence="6">
    <location>
        <begin position="312"/>
        <end position="497"/>
    </location>
</feature>
<evidence type="ECO:0000313" key="9">
    <source>
        <dbReference type="EMBL" id="AJW76684.1"/>
    </source>
</evidence>
<dbReference type="InterPro" id="IPR038979">
    <property type="entry name" value="Pest_crys"/>
</dbReference>
<evidence type="ECO:0000256" key="4">
    <source>
        <dbReference type="ARBA" id="ARBA00023026"/>
    </source>
</evidence>
<dbReference type="InterPro" id="IPR005638">
    <property type="entry name" value="Pest_crys_dom-III"/>
</dbReference>
<dbReference type="Gene3D" id="2.60.120.260">
    <property type="entry name" value="Galactose-binding domain-like"/>
    <property type="match status" value="1"/>
</dbReference>
<keyword evidence="4" id="KW-0843">Virulence</keyword>
<feature type="domain" description="Pesticidal crystal protein" evidence="8">
    <location>
        <begin position="88"/>
        <end position="296"/>
    </location>
</feature>
<evidence type="ECO:0000256" key="2">
    <source>
        <dbReference type="ARBA" id="ARBA00022656"/>
    </source>
</evidence>
<keyword evidence="2" id="KW-0800">Toxin</keyword>
<dbReference type="InterPro" id="IPR001178">
    <property type="entry name" value="Pest_cryst_dom_II"/>
</dbReference>
<dbReference type="GO" id="GO:0090729">
    <property type="term" value="F:toxin activity"/>
    <property type="evidence" value="ECO:0007669"/>
    <property type="project" value="UniProtKB-KW"/>
</dbReference>
<dbReference type="SUPFAM" id="SSF56849">
    <property type="entry name" value="delta-Endotoxin (insectocide), N-terminal domain"/>
    <property type="match status" value="1"/>
</dbReference>
<dbReference type="Gene3D" id="1.20.190.10">
    <property type="entry name" value="Pesticidal crystal protein, N-terminal domain"/>
    <property type="match status" value="1"/>
</dbReference>
<dbReference type="PANTHER" id="PTHR37003">
    <property type="entry name" value="ENDOTOXIN_N DOMAIN-CONTAINING PROTEIN-RELATED"/>
    <property type="match status" value="1"/>
</dbReference>
<evidence type="ECO:0000256" key="5">
    <source>
        <dbReference type="ARBA" id="ARBA00029653"/>
    </source>
</evidence>
<evidence type="ECO:0000256" key="3">
    <source>
        <dbReference type="ARBA" id="ARBA00022969"/>
    </source>
</evidence>
<name>A0A1C6ZWD1_BACTU</name>
<dbReference type="InterPro" id="IPR036399">
    <property type="entry name" value="Pest_cryst_cen_dom_sf"/>
</dbReference>
<dbReference type="GO" id="GO:0005102">
    <property type="term" value="F:signaling receptor binding"/>
    <property type="evidence" value="ECO:0007669"/>
    <property type="project" value="InterPro"/>
</dbReference>